<dbReference type="SUPFAM" id="SSF88946">
    <property type="entry name" value="Sigma2 domain of RNA polymerase sigma factors"/>
    <property type="match status" value="1"/>
</dbReference>
<dbReference type="EMBL" id="VNJK01000002">
    <property type="protein sequence ID" value="TVX89764.1"/>
    <property type="molecule type" value="Genomic_DNA"/>
</dbReference>
<proteinExistence type="inferred from homology"/>
<evidence type="ECO:0000313" key="8">
    <source>
        <dbReference type="EMBL" id="TVX89764.1"/>
    </source>
</evidence>
<dbReference type="SUPFAM" id="SSF88659">
    <property type="entry name" value="Sigma3 and sigma4 domains of RNA polymerase sigma factors"/>
    <property type="match status" value="1"/>
</dbReference>
<dbReference type="Gene3D" id="1.10.1740.10">
    <property type="match status" value="1"/>
</dbReference>
<dbReference type="NCBIfam" id="NF006089">
    <property type="entry name" value="PRK08241.1"/>
    <property type="match status" value="1"/>
</dbReference>
<dbReference type="GO" id="GO:0003677">
    <property type="term" value="F:DNA binding"/>
    <property type="evidence" value="ECO:0007669"/>
    <property type="project" value="InterPro"/>
</dbReference>
<accession>A0A559IQ46</accession>
<evidence type="ECO:0000259" key="6">
    <source>
        <dbReference type="Pfam" id="PF04542"/>
    </source>
</evidence>
<dbReference type="InterPro" id="IPR013249">
    <property type="entry name" value="RNA_pol_sigma70_r4_t2"/>
</dbReference>
<evidence type="ECO:0000256" key="5">
    <source>
        <dbReference type="ARBA" id="ARBA00023163"/>
    </source>
</evidence>
<evidence type="ECO:0000313" key="9">
    <source>
        <dbReference type="Proteomes" id="UP000318102"/>
    </source>
</evidence>
<dbReference type="InterPro" id="IPR007627">
    <property type="entry name" value="RNA_pol_sigma70_r2"/>
</dbReference>
<dbReference type="NCBIfam" id="TIGR02937">
    <property type="entry name" value="sigma70-ECF"/>
    <property type="match status" value="1"/>
</dbReference>
<dbReference type="PANTHER" id="PTHR43133">
    <property type="entry name" value="RNA POLYMERASE ECF-TYPE SIGMA FACTO"/>
    <property type="match status" value="1"/>
</dbReference>
<dbReference type="InterPro" id="IPR014284">
    <property type="entry name" value="RNA_pol_sigma-70_dom"/>
</dbReference>
<organism evidence="8 9">
    <name type="scientific">Paenibacillus agilis</name>
    <dbReference type="NCBI Taxonomy" id="3020863"/>
    <lineage>
        <taxon>Bacteria</taxon>
        <taxon>Bacillati</taxon>
        <taxon>Bacillota</taxon>
        <taxon>Bacilli</taxon>
        <taxon>Bacillales</taxon>
        <taxon>Paenibacillaceae</taxon>
        <taxon>Paenibacillus</taxon>
    </lineage>
</organism>
<dbReference type="InterPro" id="IPR032710">
    <property type="entry name" value="NTF2-like_dom_sf"/>
</dbReference>
<dbReference type="Pfam" id="PF08281">
    <property type="entry name" value="Sigma70_r4_2"/>
    <property type="match status" value="1"/>
</dbReference>
<evidence type="ECO:0000259" key="7">
    <source>
        <dbReference type="Pfam" id="PF08281"/>
    </source>
</evidence>
<dbReference type="InterPro" id="IPR036388">
    <property type="entry name" value="WH-like_DNA-bd_sf"/>
</dbReference>
<gene>
    <name evidence="8" type="ORF">FPZ44_18610</name>
</gene>
<dbReference type="InterPro" id="IPR014305">
    <property type="entry name" value="RNA_pol_sigma-G_actinobac"/>
</dbReference>
<dbReference type="AlphaFoldDB" id="A0A559IQ46"/>
<dbReference type="GO" id="GO:0006352">
    <property type="term" value="P:DNA-templated transcription initiation"/>
    <property type="evidence" value="ECO:0007669"/>
    <property type="project" value="InterPro"/>
</dbReference>
<comment type="subunit">
    <text evidence="2">Interacts transiently with the RNA polymerase catalytic core formed by RpoA, RpoB, RpoC and RpoZ (2 alpha, 1 beta, 1 beta' and 1 omega subunit) to form the RNA polymerase holoenzyme that can initiate transcription.</text>
</comment>
<dbReference type="SUPFAM" id="SSF54427">
    <property type="entry name" value="NTF2-like"/>
    <property type="match status" value="1"/>
</dbReference>
<comment type="caution">
    <text evidence="8">The sequence shown here is derived from an EMBL/GenBank/DDBJ whole genome shotgun (WGS) entry which is preliminary data.</text>
</comment>
<dbReference type="Gene3D" id="3.10.450.50">
    <property type="match status" value="1"/>
</dbReference>
<evidence type="ECO:0000256" key="1">
    <source>
        <dbReference type="ARBA" id="ARBA00010641"/>
    </source>
</evidence>
<dbReference type="Pfam" id="PF04542">
    <property type="entry name" value="Sigma70_r2"/>
    <property type="match status" value="1"/>
</dbReference>
<dbReference type="InterPro" id="IPR039425">
    <property type="entry name" value="RNA_pol_sigma-70-like"/>
</dbReference>
<comment type="similarity">
    <text evidence="1">Belongs to the sigma-70 factor family. ECF subfamily.</text>
</comment>
<dbReference type="InterPro" id="IPR013324">
    <property type="entry name" value="RNA_pol_sigma_r3/r4-like"/>
</dbReference>
<dbReference type="CDD" id="cd06171">
    <property type="entry name" value="Sigma70_r4"/>
    <property type="match status" value="1"/>
</dbReference>
<feature type="domain" description="RNA polymerase sigma-70 region 2" evidence="6">
    <location>
        <begin position="11"/>
        <end position="78"/>
    </location>
</feature>
<protein>
    <submittedName>
        <fullName evidence="8">Sigma-70 family RNA polymerase sigma factor</fullName>
    </submittedName>
</protein>
<dbReference type="RefSeq" id="WP_144992563.1">
    <property type="nucleotide sequence ID" value="NZ_VNJK01000002.1"/>
</dbReference>
<reference evidence="8 9" key="1">
    <citation type="submission" date="2019-07" db="EMBL/GenBank/DDBJ databases">
        <authorList>
            <person name="Kim J."/>
        </authorList>
    </citation>
    <scope>NUCLEOTIDE SEQUENCE [LARGE SCALE GENOMIC DNA]</scope>
    <source>
        <strain evidence="8 9">N4</strain>
    </source>
</reference>
<dbReference type="NCBIfam" id="TIGR02960">
    <property type="entry name" value="SigX5"/>
    <property type="match status" value="1"/>
</dbReference>
<feature type="domain" description="RNA polymerase sigma factor 70 region 4 type 2" evidence="7">
    <location>
        <begin position="127"/>
        <end position="177"/>
    </location>
</feature>
<sequence>MSQIYEELKNVEEMRPELLGYCYRMLGAFAEAEDAVQDTMIRVWQSKEQLQNRSSFRSWIYRIATNVCLDKLRHAKRRVLPMDLSDPATIIAAPQENRSHAEWIWPIPDSLSDPAKIAMNRESIRLSFIAILQTLPPRQRAVLILNDVFRWSAKQTAETMNMTVGAVNSALQRARSTMKQVQHMSEMLREVDDDVDQQLLDCYVKAFEHFDIDRLLSLLHEGASLSMPPFTMWVHGKIDINSFYHATRNHCAGSRLLPIRANGNCPAYAQYVPAGDGGKFVPRGIHVLEIQDGKIAHIYHFIDGDLFAQFGVPPFLDRTDDFTSSHSSLLL</sequence>
<keyword evidence="4" id="KW-0731">Sigma factor</keyword>
<evidence type="ECO:0000256" key="4">
    <source>
        <dbReference type="ARBA" id="ARBA00023082"/>
    </source>
</evidence>
<dbReference type="Proteomes" id="UP000318102">
    <property type="component" value="Unassembled WGS sequence"/>
</dbReference>
<evidence type="ECO:0000256" key="3">
    <source>
        <dbReference type="ARBA" id="ARBA00023015"/>
    </source>
</evidence>
<name>A0A559IQ46_9BACL</name>
<keyword evidence="9" id="KW-1185">Reference proteome</keyword>
<keyword evidence="5" id="KW-0804">Transcription</keyword>
<dbReference type="InterPro" id="IPR013325">
    <property type="entry name" value="RNA_pol_sigma_r2"/>
</dbReference>
<dbReference type="GO" id="GO:0016987">
    <property type="term" value="F:sigma factor activity"/>
    <property type="evidence" value="ECO:0007669"/>
    <property type="project" value="UniProtKB-KW"/>
</dbReference>
<dbReference type="Gene3D" id="1.10.10.10">
    <property type="entry name" value="Winged helix-like DNA-binding domain superfamily/Winged helix DNA-binding domain"/>
    <property type="match status" value="1"/>
</dbReference>
<evidence type="ECO:0000256" key="2">
    <source>
        <dbReference type="ARBA" id="ARBA00011344"/>
    </source>
</evidence>
<dbReference type="PANTHER" id="PTHR43133:SF65">
    <property type="entry name" value="ECF RNA POLYMERASE SIGMA FACTOR SIGG"/>
    <property type="match status" value="1"/>
</dbReference>
<dbReference type="OrthoDB" id="9794508at2"/>
<keyword evidence="3" id="KW-0805">Transcription regulation</keyword>